<dbReference type="GO" id="GO:0070273">
    <property type="term" value="F:phosphatidylinositol-4-phosphate binding"/>
    <property type="evidence" value="ECO:0007669"/>
    <property type="project" value="InterPro"/>
</dbReference>
<comment type="caution">
    <text evidence="6">The sequence shown here is derived from an EMBL/GenBank/DDBJ whole genome shotgun (WGS) entry which is preliminary data.</text>
</comment>
<dbReference type="Pfam" id="PF05719">
    <property type="entry name" value="GPP34"/>
    <property type="match status" value="1"/>
</dbReference>
<gene>
    <name evidence="6" type="ORF">EDEG_00743</name>
</gene>
<proteinExistence type="inferred from homology"/>
<reference evidence="6 7" key="1">
    <citation type="submission" date="2011-08" db="EMBL/GenBank/DDBJ databases">
        <authorList>
            <person name="Liu Z.J."/>
            <person name="Shi F.L."/>
            <person name="Lu J.Q."/>
            <person name="Li M."/>
            <person name="Wang Z.L."/>
        </authorList>
    </citation>
    <scope>NUCLEOTIDE SEQUENCE [LARGE SCALE GENOMIC DNA]</scope>
    <source>
        <strain evidence="6 7">USNM 41457</strain>
    </source>
</reference>
<protein>
    <submittedName>
        <fullName evidence="6">Uncharacterized protein</fullName>
    </submittedName>
</protein>
<organism evidence="6 7">
    <name type="scientific">Edhazardia aedis (strain USNM 41457)</name>
    <name type="common">Microsporidian parasite</name>
    <dbReference type="NCBI Taxonomy" id="1003232"/>
    <lineage>
        <taxon>Eukaryota</taxon>
        <taxon>Fungi</taxon>
        <taxon>Fungi incertae sedis</taxon>
        <taxon>Microsporidia</taxon>
        <taxon>Edhazardia</taxon>
    </lineage>
</organism>
<evidence type="ECO:0000256" key="2">
    <source>
        <dbReference type="ARBA" id="ARBA00007284"/>
    </source>
</evidence>
<dbReference type="EMBL" id="AFBI03000009">
    <property type="protein sequence ID" value="EJW05162.1"/>
    <property type="molecule type" value="Genomic_DNA"/>
</dbReference>
<dbReference type="InterPro" id="IPR038261">
    <property type="entry name" value="GPP34-like_sf"/>
</dbReference>
<comment type="subcellular location">
    <subcellularLocation>
        <location evidence="1">Golgi apparatus membrane</location>
        <topology evidence="1">Peripheral membrane protein</topology>
        <orientation evidence="1">Cytoplasmic side</orientation>
    </subcellularLocation>
</comment>
<dbReference type="GO" id="GO:0000139">
    <property type="term" value="C:Golgi membrane"/>
    <property type="evidence" value="ECO:0007669"/>
    <property type="project" value="UniProtKB-SubCell"/>
</dbReference>
<dbReference type="FunCoup" id="J9DV47">
    <property type="interactions" value="59"/>
</dbReference>
<dbReference type="InterPro" id="IPR008628">
    <property type="entry name" value="GPP34-like"/>
</dbReference>
<dbReference type="VEuPathDB" id="MicrosporidiaDB:EDEG_00743"/>
<reference evidence="7" key="2">
    <citation type="submission" date="2015-07" db="EMBL/GenBank/DDBJ databases">
        <title>Contrasting host-pathogen interactions and genome evolution in two generalist and specialist microsporidian pathogens of mosquitoes.</title>
        <authorList>
            <consortium name="The Broad Institute Genomics Platform"/>
            <consortium name="The Broad Institute Genome Sequencing Center for Infectious Disease"/>
            <person name="Cuomo C.A."/>
            <person name="Sanscrainte N.D."/>
            <person name="Goldberg J.M."/>
            <person name="Heiman D."/>
            <person name="Young S."/>
            <person name="Zeng Q."/>
            <person name="Becnel J.J."/>
            <person name="Birren B.W."/>
        </authorList>
    </citation>
    <scope>NUCLEOTIDE SEQUENCE [LARGE SCALE GENOMIC DNA]</scope>
    <source>
        <strain evidence="7">USNM 41457</strain>
    </source>
</reference>
<evidence type="ECO:0000313" key="6">
    <source>
        <dbReference type="EMBL" id="EJW05162.1"/>
    </source>
</evidence>
<accession>J9DV47</accession>
<keyword evidence="7" id="KW-1185">Reference proteome</keyword>
<keyword evidence="3" id="KW-0333">Golgi apparatus</keyword>
<evidence type="ECO:0000256" key="4">
    <source>
        <dbReference type="ARBA" id="ARBA00023121"/>
    </source>
</evidence>
<dbReference type="OMA" id="TSSAHIC"/>
<dbReference type="HOGENOM" id="CLU_1151781_0_0_1"/>
<dbReference type="Gene3D" id="1.10.3630.10">
    <property type="entry name" value="yeast vps74-n-term truncation variant domain like"/>
    <property type="match status" value="1"/>
</dbReference>
<dbReference type="STRING" id="1003232.J9DV47"/>
<dbReference type="AlphaFoldDB" id="J9DV47"/>
<dbReference type="InParanoid" id="J9DV47"/>
<keyword evidence="5" id="KW-0472">Membrane</keyword>
<evidence type="ECO:0000256" key="3">
    <source>
        <dbReference type="ARBA" id="ARBA00023034"/>
    </source>
</evidence>
<sequence length="241" mass="27766">METSLTRRRNIENISQQGSSLTSSSKIYEDLFLIACLRSDMPIICDALSMSLRVAALADLAFDNLLDINNDVVIVKEGVINDPILDEIYNKIRIASFNLRDMLISLNGESFKSKYIKVHVKRLRDKISKKLEEEGKIRYENKKFGLRKGRPKVDENVKIQLSCKIVSYLNSRDFCLRTEVLIACLIYCNGVKPLLFSVPQNKVAIMRTKLENIRKRYVEAKFINEPPDRIIYGLLKTLFKL</sequence>
<evidence type="ECO:0000256" key="1">
    <source>
        <dbReference type="ARBA" id="ARBA00004255"/>
    </source>
</evidence>
<comment type="similarity">
    <text evidence="2">Belongs to the GOLPH3/VPS74 family.</text>
</comment>
<keyword evidence="4" id="KW-0446">Lipid-binding</keyword>
<evidence type="ECO:0000313" key="7">
    <source>
        <dbReference type="Proteomes" id="UP000003163"/>
    </source>
</evidence>
<dbReference type="Proteomes" id="UP000003163">
    <property type="component" value="Unassembled WGS sequence"/>
</dbReference>
<dbReference type="OrthoDB" id="2189106at2759"/>
<evidence type="ECO:0000256" key="5">
    <source>
        <dbReference type="ARBA" id="ARBA00023136"/>
    </source>
</evidence>
<name>J9DV47_EDHAE</name>